<evidence type="ECO:0000313" key="5">
    <source>
        <dbReference type="Proteomes" id="UP000008066"/>
    </source>
</evidence>
<dbReference type="AlphaFoldDB" id="G0S9R4"/>
<evidence type="ECO:0000256" key="2">
    <source>
        <dbReference type="SAM" id="MobiDB-lite"/>
    </source>
</evidence>
<dbReference type="PROSITE" id="PS50157">
    <property type="entry name" value="ZINC_FINGER_C2H2_2"/>
    <property type="match status" value="1"/>
</dbReference>
<dbReference type="GeneID" id="18258724"/>
<protein>
    <recommendedName>
        <fullName evidence="3">C2H2-type domain-containing protein</fullName>
    </recommendedName>
</protein>
<dbReference type="PROSITE" id="PS00028">
    <property type="entry name" value="ZINC_FINGER_C2H2_1"/>
    <property type="match status" value="1"/>
</dbReference>
<dbReference type="SUPFAM" id="SSF57667">
    <property type="entry name" value="beta-beta-alpha zinc fingers"/>
    <property type="match status" value="1"/>
</dbReference>
<dbReference type="SMART" id="SM00355">
    <property type="entry name" value="ZnF_C2H2"/>
    <property type="match status" value="3"/>
</dbReference>
<evidence type="ECO:0000313" key="4">
    <source>
        <dbReference type="EMBL" id="EGS20175.1"/>
    </source>
</evidence>
<dbReference type="Gene3D" id="3.30.160.60">
    <property type="entry name" value="Classic Zinc Finger"/>
    <property type="match status" value="2"/>
</dbReference>
<dbReference type="EMBL" id="GL988043">
    <property type="protein sequence ID" value="EGS20175.1"/>
    <property type="molecule type" value="Genomic_DNA"/>
</dbReference>
<feature type="region of interest" description="Disordered" evidence="2">
    <location>
        <begin position="44"/>
        <end position="79"/>
    </location>
</feature>
<keyword evidence="1" id="KW-0862">Zinc</keyword>
<sequence>MATDPFSPAYSPFLSSADDDMEQGEWVWVPKKLAATLPAAFSASSHSHPSPDLSQQMYHSFTSEPTASSPESASWNASPEMPASPNMMTYDFRGASAGLSNSPAAELPLEFDSFHVNLALQIPTTAAPAFGTKPWLSAATTATTTGPLFPTAGLDAAIFPGNLDLELDLGLTSSPNGEVLFMEDVHLPEGNVSQTPPFNPLTPAPRSPQPTMASSPQLVCSDVASIPCPSCNLTFSSTAALRKHTRRAHRPPSFPCPLPHCGKGHLDARALARHLWAKHREYAEQAGTPSERVKCKFCEYEGRRDNVSRHMKRHTGGK</sequence>
<dbReference type="InterPro" id="IPR013087">
    <property type="entry name" value="Znf_C2H2_type"/>
</dbReference>
<accession>G0S9R4</accession>
<evidence type="ECO:0000256" key="1">
    <source>
        <dbReference type="PROSITE-ProRule" id="PRU00042"/>
    </source>
</evidence>
<dbReference type="eggNOG" id="ENOG502RJ2X">
    <property type="taxonomic scope" value="Eukaryota"/>
</dbReference>
<dbReference type="RefSeq" id="XP_006695060.1">
    <property type="nucleotide sequence ID" value="XM_006694997.1"/>
</dbReference>
<feature type="compositionally biased region" description="Polar residues" evidence="2">
    <location>
        <begin position="52"/>
        <end position="61"/>
    </location>
</feature>
<organism evidence="5">
    <name type="scientific">Chaetomium thermophilum (strain DSM 1495 / CBS 144.50 / IMI 039719)</name>
    <name type="common">Thermochaetoides thermophila</name>
    <dbReference type="NCBI Taxonomy" id="759272"/>
    <lineage>
        <taxon>Eukaryota</taxon>
        <taxon>Fungi</taxon>
        <taxon>Dikarya</taxon>
        <taxon>Ascomycota</taxon>
        <taxon>Pezizomycotina</taxon>
        <taxon>Sordariomycetes</taxon>
        <taxon>Sordariomycetidae</taxon>
        <taxon>Sordariales</taxon>
        <taxon>Chaetomiaceae</taxon>
        <taxon>Thermochaetoides</taxon>
    </lineage>
</organism>
<keyword evidence="1" id="KW-0479">Metal-binding</keyword>
<proteinExistence type="predicted"/>
<feature type="domain" description="C2H2-type" evidence="3">
    <location>
        <begin position="226"/>
        <end position="249"/>
    </location>
</feature>
<reference evidence="4 5" key="1">
    <citation type="journal article" date="2011" name="Cell">
        <title>Insight into structure and assembly of the nuclear pore complex by utilizing the genome of a eukaryotic thermophile.</title>
        <authorList>
            <person name="Amlacher S."/>
            <person name="Sarges P."/>
            <person name="Flemming D."/>
            <person name="van Noort V."/>
            <person name="Kunze R."/>
            <person name="Devos D.P."/>
            <person name="Arumugam M."/>
            <person name="Bork P."/>
            <person name="Hurt E."/>
        </authorList>
    </citation>
    <scope>NUCLEOTIDE SEQUENCE [LARGE SCALE GENOMIC DNA]</scope>
    <source>
        <strain evidence="5">DSM 1495 / CBS 144.50 / IMI 039719</strain>
    </source>
</reference>
<gene>
    <name evidence="4" type="ORF">CTHT_0046860</name>
</gene>
<dbReference type="OrthoDB" id="8922241at2759"/>
<keyword evidence="1" id="KW-0863">Zinc-finger</keyword>
<keyword evidence="5" id="KW-1185">Reference proteome</keyword>
<dbReference type="HOGENOM" id="CLU_874366_0_0_1"/>
<dbReference type="GO" id="GO:0008270">
    <property type="term" value="F:zinc ion binding"/>
    <property type="evidence" value="ECO:0007669"/>
    <property type="project" value="UniProtKB-KW"/>
</dbReference>
<feature type="compositionally biased region" description="Low complexity" evidence="2">
    <location>
        <begin position="62"/>
        <end position="74"/>
    </location>
</feature>
<dbReference type="KEGG" id="cthr:CTHT_0046860"/>
<name>G0S9R4_CHATD</name>
<evidence type="ECO:0000259" key="3">
    <source>
        <dbReference type="PROSITE" id="PS50157"/>
    </source>
</evidence>
<dbReference type="Proteomes" id="UP000008066">
    <property type="component" value="Unassembled WGS sequence"/>
</dbReference>
<dbReference type="InterPro" id="IPR036236">
    <property type="entry name" value="Znf_C2H2_sf"/>
</dbReference>